<reference evidence="1 2" key="1">
    <citation type="submission" date="2021-02" db="EMBL/GenBank/DDBJ databases">
        <title>Bacillus sp. RD4P76, an endophyte from a halophyte.</title>
        <authorList>
            <person name="Sun J.-Q."/>
        </authorList>
    </citation>
    <scope>NUCLEOTIDE SEQUENCE [LARGE SCALE GENOMIC DNA]</scope>
    <source>
        <strain evidence="1 2">RD4P76</strain>
    </source>
</reference>
<dbReference type="EMBL" id="JAFELM010000044">
    <property type="protein sequence ID" value="MBM6619668.1"/>
    <property type="molecule type" value="Genomic_DNA"/>
</dbReference>
<evidence type="ECO:0000313" key="2">
    <source>
        <dbReference type="Proteomes" id="UP001518925"/>
    </source>
</evidence>
<dbReference type="Pfam" id="PF09501">
    <property type="entry name" value="Bac_small_YrzI"/>
    <property type="match status" value="1"/>
</dbReference>
<comment type="caution">
    <text evidence="1">The sequence shown here is derived from an EMBL/GenBank/DDBJ whole genome shotgun (WGS) entry which is preliminary data.</text>
</comment>
<accession>A0ABS2DMI0</accession>
<dbReference type="RefSeq" id="WP_204205158.1">
    <property type="nucleotide sequence ID" value="NZ_JAFELM010000044.1"/>
</dbReference>
<proteinExistence type="predicted"/>
<evidence type="ECO:0000313" key="1">
    <source>
        <dbReference type="EMBL" id="MBM6619668.1"/>
    </source>
</evidence>
<protein>
    <submittedName>
        <fullName evidence="1">YrzI family small protein</fullName>
    </submittedName>
</protein>
<dbReference type="Proteomes" id="UP001518925">
    <property type="component" value="Unassembled WGS sequence"/>
</dbReference>
<sequence>MTFNLLFITVSLNKRTYSQEEVLRELEVQRISEEITDRKCSVQHRVY</sequence>
<keyword evidence="2" id="KW-1185">Reference proteome</keyword>
<name>A0ABS2DMI0_9BACI</name>
<dbReference type="InterPro" id="IPR012655">
    <property type="entry name" value="YrzI"/>
</dbReference>
<gene>
    <name evidence="1" type="ORF">JR050_18560</name>
</gene>
<organism evidence="1 2">
    <name type="scientific">Bacillus suaedaesalsae</name>
    <dbReference type="NCBI Taxonomy" id="2810349"/>
    <lineage>
        <taxon>Bacteria</taxon>
        <taxon>Bacillati</taxon>
        <taxon>Bacillota</taxon>
        <taxon>Bacilli</taxon>
        <taxon>Bacillales</taxon>
        <taxon>Bacillaceae</taxon>
        <taxon>Bacillus</taxon>
    </lineage>
</organism>